<reference evidence="1" key="2">
    <citation type="submission" date="2020-09" db="EMBL/GenBank/DDBJ databases">
        <authorList>
            <person name="Sun Q."/>
            <person name="Zhou Y."/>
        </authorList>
    </citation>
    <scope>NUCLEOTIDE SEQUENCE</scope>
    <source>
        <strain evidence="1">CGMCC 4.7110</strain>
    </source>
</reference>
<dbReference type="EMBL" id="BMML01000021">
    <property type="protein sequence ID" value="GGN32909.1"/>
    <property type="molecule type" value="Genomic_DNA"/>
</dbReference>
<protein>
    <submittedName>
        <fullName evidence="1">Uncharacterized protein</fullName>
    </submittedName>
</protein>
<sequence>MRGLRRQGAMRPTTMSRPVFRRFAGAVAVGAALASTSGCTVPVDAVAGISVTADGHLLGVMLVCGHHIDGATLYVDSDDTDKTVTVGSWTSDRPLRAGVATWPLDSAAAGWTTTKSPGPLAAGTTYAFYGWTKDNSWSAGSVSFTRADRDRLTPGKVLYDSISDDGDESTVAVPLAEFKAEACRDM</sequence>
<dbReference type="Proteomes" id="UP000653411">
    <property type="component" value="Unassembled WGS sequence"/>
</dbReference>
<dbReference type="AlphaFoldDB" id="A0A918CVG2"/>
<comment type="caution">
    <text evidence="1">The sequence shown here is derived from an EMBL/GenBank/DDBJ whole genome shotgun (WGS) entry which is preliminary data.</text>
</comment>
<accession>A0A918CVG2</accession>
<name>A0A918CVG2_9ACTN</name>
<evidence type="ECO:0000313" key="1">
    <source>
        <dbReference type="EMBL" id="GGN32909.1"/>
    </source>
</evidence>
<evidence type="ECO:0000313" key="2">
    <source>
        <dbReference type="Proteomes" id="UP000653411"/>
    </source>
</evidence>
<reference evidence="1" key="1">
    <citation type="journal article" date="2014" name="Int. J. Syst. Evol. Microbiol.">
        <title>Complete genome sequence of Corynebacterium casei LMG S-19264T (=DSM 44701T), isolated from a smear-ripened cheese.</title>
        <authorList>
            <consortium name="US DOE Joint Genome Institute (JGI-PGF)"/>
            <person name="Walter F."/>
            <person name="Albersmeier A."/>
            <person name="Kalinowski J."/>
            <person name="Ruckert C."/>
        </authorList>
    </citation>
    <scope>NUCLEOTIDE SEQUENCE</scope>
    <source>
        <strain evidence="1">CGMCC 4.7110</strain>
    </source>
</reference>
<organism evidence="1 2">
    <name type="scientific">Streptomyces fuscichromogenes</name>
    <dbReference type="NCBI Taxonomy" id="1324013"/>
    <lineage>
        <taxon>Bacteria</taxon>
        <taxon>Bacillati</taxon>
        <taxon>Actinomycetota</taxon>
        <taxon>Actinomycetes</taxon>
        <taxon>Kitasatosporales</taxon>
        <taxon>Streptomycetaceae</taxon>
        <taxon>Streptomyces</taxon>
    </lineage>
</organism>
<proteinExistence type="predicted"/>
<keyword evidence="2" id="KW-1185">Reference proteome</keyword>
<gene>
    <name evidence="1" type="ORF">GCM10011578_072130</name>
</gene>